<accession>A0A381PEZ8</accession>
<dbReference type="EMBL" id="UINC01000961">
    <property type="protein sequence ID" value="SUZ65480.1"/>
    <property type="molecule type" value="Genomic_DNA"/>
</dbReference>
<reference evidence="1" key="1">
    <citation type="submission" date="2018-05" db="EMBL/GenBank/DDBJ databases">
        <authorList>
            <person name="Lanie J.A."/>
            <person name="Ng W.-L."/>
            <person name="Kazmierczak K.M."/>
            <person name="Andrzejewski T.M."/>
            <person name="Davidsen T.M."/>
            <person name="Wayne K.J."/>
            <person name="Tettelin H."/>
            <person name="Glass J.I."/>
            <person name="Rusch D."/>
            <person name="Podicherti R."/>
            <person name="Tsui H.-C.T."/>
            <person name="Winkler M.E."/>
        </authorList>
    </citation>
    <scope>NUCLEOTIDE SEQUENCE</scope>
</reference>
<evidence type="ECO:0000313" key="1">
    <source>
        <dbReference type="EMBL" id="SUZ65480.1"/>
    </source>
</evidence>
<sequence length="39" mass="4334">MPLDDKPISIDQNALLPAFLILYGQLPRAVKDSAIFFDS</sequence>
<proteinExistence type="predicted"/>
<name>A0A381PEZ8_9ZZZZ</name>
<gene>
    <name evidence="1" type="ORF">METZ01_LOCUS18334</name>
</gene>
<organism evidence="1">
    <name type="scientific">marine metagenome</name>
    <dbReference type="NCBI Taxonomy" id="408172"/>
    <lineage>
        <taxon>unclassified sequences</taxon>
        <taxon>metagenomes</taxon>
        <taxon>ecological metagenomes</taxon>
    </lineage>
</organism>
<dbReference type="AlphaFoldDB" id="A0A381PEZ8"/>
<protein>
    <submittedName>
        <fullName evidence="1">Uncharacterized protein</fullName>
    </submittedName>
</protein>